<reference evidence="2 3" key="1">
    <citation type="journal article" date="2016" name="Nat. Commun.">
        <title>Thousands of microbial genomes shed light on interconnected biogeochemical processes in an aquifer system.</title>
        <authorList>
            <person name="Anantharaman K."/>
            <person name="Brown C.T."/>
            <person name="Hug L.A."/>
            <person name="Sharon I."/>
            <person name="Castelle C.J."/>
            <person name="Probst A.J."/>
            <person name="Thomas B.C."/>
            <person name="Singh A."/>
            <person name="Wilkins M.J."/>
            <person name="Karaoz U."/>
            <person name="Brodie E.L."/>
            <person name="Williams K.H."/>
            <person name="Hubbard S.S."/>
            <person name="Banfield J.F."/>
        </authorList>
    </citation>
    <scope>NUCLEOTIDE SEQUENCE [LARGE SCALE GENOMIC DNA]</scope>
</reference>
<evidence type="ECO:0000313" key="3">
    <source>
        <dbReference type="Proteomes" id="UP000177777"/>
    </source>
</evidence>
<gene>
    <name evidence="2" type="ORF">A3D42_00255</name>
</gene>
<dbReference type="Proteomes" id="UP000177777">
    <property type="component" value="Unassembled WGS sequence"/>
</dbReference>
<dbReference type="Pfam" id="PF20803">
    <property type="entry name" value="PaaX_M"/>
    <property type="match status" value="1"/>
</dbReference>
<protein>
    <recommendedName>
        <fullName evidence="1">Transcriptional repressor PaaX-like central Cas2-like domain-containing protein</fullName>
    </recommendedName>
</protein>
<dbReference type="AlphaFoldDB" id="A0A1F6W7R4"/>
<dbReference type="STRING" id="1801754.A3D42_00255"/>
<sequence length="188" mass="21807">MKGKILYQILDFIEDTSLSMIDINMAILSAGYGASMGEIDRKYEYLAQRRDAYKMNRDKKRHLQIYLSKLKSEGLITENSLNKITLSLEGKKKLNLLKKRKILNKNSYKKEKGDRMIIVSYDIPVFFNKERAILRDILRRLGFNIVHKSVWIGKVKLPKEFILAVGELGIHEFIEILEVTKNGSLKSI</sequence>
<comment type="caution">
    <text evidence="2">The sequence shown here is derived from an EMBL/GenBank/DDBJ whole genome shotgun (WGS) entry which is preliminary data.</text>
</comment>
<evidence type="ECO:0000259" key="1">
    <source>
        <dbReference type="Pfam" id="PF20803"/>
    </source>
</evidence>
<name>A0A1F6W7R4_9BACT</name>
<dbReference type="EMBL" id="MFUE01000006">
    <property type="protein sequence ID" value="OGI77933.1"/>
    <property type="molecule type" value="Genomic_DNA"/>
</dbReference>
<accession>A0A1F6W7R4</accession>
<proteinExistence type="predicted"/>
<dbReference type="InterPro" id="IPR048846">
    <property type="entry name" value="PaaX-like_central"/>
</dbReference>
<evidence type="ECO:0000313" key="2">
    <source>
        <dbReference type="EMBL" id="OGI77933.1"/>
    </source>
</evidence>
<feature type="domain" description="Transcriptional repressor PaaX-like central Cas2-like" evidence="1">
    <location>
        <begin position="118"/>
        <end position="183"/>
    </location>
</feature>
<dbReference type="SUPFAM" id="SSF143430">
    <property type="entry name" value="TTP0101/SSO1404-like"/>
    <property type="match status" value="1"/>
</dbReference>
<organism evidence="2 3">
    <name type="scientific">Candidatus Nomurabacteria bacterium RIFCSPHIGHO2_02_FULL_41_18</name>
    <dbReference type="NCBI Taxonomy" id="1801754"/>
    <lineage>
        <taxon>Bacteria</taxon>
        <taxon>Candidatus Nomuraibacteriota</taxon>
    </lineage>
</organism>